<dbReference type="EMBL" id="JWYV01000013">
    <property type="protein sequence ID" value="KKC99108.1"/>
    <property type="molecule type" value="Genomic_DNA"/>
</dbReference>
<evidence type="ECO:0000256" key="1">
    <source>
        <dbReference type="SAM" id="SignalP"/>
    </source>
</evidence>
<dbReference type="Proteomes" id="UP000033633">
    <property type="component" value="Unassembled WGS sequence"/>
</dbReference>
<keyword evidence="1" id="KW-0732">Signal</keyword>
<reference evidence="2 3" key="1">
    <citation type="submission" date="2014-12" db="EMBL/GenBank/DDBJ databases">
        <title>Mercury Reductase activity and rhizosphere competence traits in the genome of root associated Photobacterium halotolerans MELD1.</title>
        <authorList>
            <person name="Mathew D.C."/>
            <person name="Huang C.-C."/>
        </authorList>
    </citation>
    <scope>NUCLEOTIDE SEQUENCE [LARGE SCALE GENOMIC DNA]</scope>
    <source>
        <strain evidence="2 3">MELD1</strain>
    </source>
</reference>
<feature type="signal peptide" evidence="1">
    <location>
        <begin position="1"/>
        <end position="18"/>
    </location>
</feature>
<dbReference type="OrthoDB" id="5821396at2"/>
<organism evidence="2 3">
    <name type="scientific">Photobacterium halotolerans</name>
    <dbReference type="NCBI Taxonomy" id="265726"/>
    <lineage>
        <taxon>Bacteria</taxon>
        <taxon>Pseudomonadati</taxon>
        <taxon>Pseudomonadota</taxon>
        <taxon>Gammaproteobacteria</taxon>
        <taxon>Vibrionales</taxon>
        <taxon>Vibrionaceae</taxon>
        <taxon>Photobacterium</taxon>
    </lineage>
</organism>
<dbReference type="STRING" id="265726.KY46_14815"/>
<comment type="caution">
    <text evidence="2">The sequence shown here is derived from an EMBL/GenBank/DDBJ whole genome shotgun (WGS) entry which is preliminary data.</text>
</comment>
<dbReference type="RefSeq" id="WP_046221415.1">
    <property type="nucleotide sequence ID" value="NZ_JWYV01000013.1"/>
</dbReference>
<proteinExistence type="predicted"/>
<evidence type="ECO:0008006" key="4">
    <source>
        <dbReference type="Google" id="ProtNLM"/>
    </source>
</evidence>
<dbReference type="PATRIC" id="fig|265726.11.peg.1213"/>
<name>A0A0F5VAG9_9GAMM</name>
<protein>
    <recommendedName>
        <fullName evidence="4">Lipoprotein</fullName>
    </recommendedName>
</protein>
<evidence type="ECO:0000313" key="3">
    <source>
        <dbReference type="Proteomes" id="UP000033633"/>
    </source>
</evidence>
<gene>
    <name evidence="2" type="ORF">KY46_14815</name>
</gene>
<dbReference type="PROSITE" id="PS51257">
    <property type="entry name" value="PROKAR_LIPOPROTEIN"/>
    <property type="match status" value="1"/>
</dbReference>
<sequence length="137" mass="15440">MKFLIAVLFAWVTAPVMAACNLSIEQYVSIEIESRQHTVDGMAQRLILLQQQANVDLMYEADSEIAQKVNAAFARYDCSPAEHARFGVVHEGDITVYLLSHPEKQAKLEQIKTRFNQYTQSIRAIQPETVPAEENAS</sequence>
<accession>A0A0F5VAG9</accession>
<evidence type="ECO:0000313" key="2">
    <source>
        <dbReference type="EMBL" id="KKC99108.1"/>
    </source>
</evidence>
<feature type="chain" id="PRO_5002495823" description="Lipoprotein" evidence="1">
    <location>
        <begin position="19"/>
        <end position="137"/>
    </location>
</feature>
<keyword evidence="3" id="KW-1185">Reference proteome</keyword>
<dbReference type="AlphaFoldDB" id="A0A0F5VAG9"/>